<evidence type="ECO:0000256" key="9">
    <source>
        <dbReference type="SAM" id="Phobius"/>
    </source>
</evidence>
<protein>
    <submittedName>
        <fullName evidence="10">AI-2E family transporter</fullName>
    </submittedName>
</protein>
<keyword evidence="6 9" id="KW-1133">Transmembrane helix</keyword>
<feature type="region of interest" description="Disordered" evidence="8">
    <location>
        <begin position="400"/>
        <end position="445"/>
    </location>
</feature>
<evidence type="ECO:0000256" key="5">
    <source>
        <dbReference type="ARBA" id="ARBA00022692"/>
    </source>
</evidence>
<feature type="transmembrane region" description="Helical" evidence="9">
    <location>
        <begin position="249"/>
        <end position="271"/>
    </location>
</feature>
<dbReference type="Pfam" id="PF01594">
    <property type="entry name" value="AI-2E_transport"/>
    <property type="match status" value="1"/>
</dbReference>
<evidence type="ECO:0000256" key="4">
    <source>
        <dbReference type="ARBA" id="ARBA00022475"/>
    </source>
</evidence>
<gene>
    <name evidence="10" type="ORF">PO878_03530</name>
</gene>
<evidence type="ECO:0000256" key="8">
    <source>
        <dbReference type="SAM" id="MobiDB-lite"/>
    </source>
</evidence>
<evidence type="ECO:0000313" key="10">
    <source>
        <dbReference type="EMBL" id="WCO67794.1"/>
    </source>
</evidence>
<dbReference type="AlphaFoldDB" id="A0AAF0BWS8"/>
<feature type="transmembrane region" description="Helical" evidence="9">
    <location>
        <begin position="278"/>
        <end position="296"/>
    </location>
</feature>
<comment type="subcellular location">
    <subcellularLocation>
        <location evidence="1">Cell membrane</location>
        <topology evidence="1">Multi-pass membrane protein</topology>
    </subcellularLocation>
</comment>
<keyword evidence="3" id="KW-0813">Transport</keyword>
<dbReference type="RefSeq" id="WP_272737314.1">
    <property type="nucleotide sequence ID" value="NZ_CP116942.1"/>
</dbReference>
<accession>A0AAF0BWS8</accession>
<keyword evidence="4" id="KW-1003">Cell membrane</keyword>
<keyword evidence="7 9" id="KW-0472">Membrane</keyword>
<feature type="region of interest" description="Disordered" evidence="8">
    <location>
        <begin position="360"/>
        <end position="380"/>
    </location>
</feature>
<dbReference type="PANTHER" id="PTHR21716">
    <property type="entry name" value="TRANSMEMBRANE PROTEIN"/>
    <property type="match status" value="1"/>
</dbReference>
<organism evidence="10 11">
    <name type="scientific">Iamia majanohamensis</name>
    <dbReference type="NCBI Taxonomy" id="467976"/>
    <lineage>
        <taxon>Bacteria</taxon>
        <taxon>Bacillati</taxon>
        <taxon>Actinomycetota</taxon>
        <taxon>Acidimicrobiia</taxon>
        <taxon>Acidimicrobiales</taxon>
        <taxon>Iamiaceae</taxon>
        <taxon>Iamia</taxon>
    </lineage>
</organism>
<dbReference type="PANTHER" id="PTHR21716:SF53">
    <property type="entry name" value="PERMEASE PERM-RELATED"/>
    <property type="match status" value="1"/>
</dbReference>
<evidence type="ECO:0000256" key="2">
    <source>
        <dbReference type="ARBA" id="ARBA00009773"/>
    </source>
</evidence>
<evidence type="ECO:0000256" key="1">
    <source>
        <dbReference type="ARBA" id="ARBA00004651"/>
    </source>
</evidence>
<evidence type="ECO:0000256" key="3">
    <source>
        <dbReference type="ARBA" id="ARBA00022448"/>
    </source>
</evidence>
<keyword evidence="5 9" id="KW-0812">Transmembrane</keyword>
<dbReference type="KEGG" id="ima:PO878_03530"/>
<feature type="transmembrane region" description="Helical" evidence="9">
    <location>
        <begin position="316"/>
        <end position="338"/>
    </location>
</feature>
<feature type="transmembrane region" description="Helical" evidence="9">
    <location>
        <begin position="159"/>
        <end position="178"/>
    </location>
</feature>
<sequence length="445" mass="47906">MEERLARIGRTAWWLSGIVVVVVVVGLLGWVFRVIFPPLILAGALVFLLNPIVNLLERRNVPRLLGTFAAFGIVLVLFAGLGAVLYPLVSNQAQEVSERVPELRDDAEEWINDLSARSDRDDWPFHVPSVQELEDQTTPAEDQDVGEQVATLREYGAQVFHVGIIFLLGPILAFYLLVDLPDVRTRVEELVPQRNKREVLFLAHRLHMAIGGFFRGQLAVAFIVGVLVSMGLWAIGLPLWLVVGMIAGLFNMIPLIGPWVGAIPGIAVALATRDIKTAVLVAVVMVVVQQIDNHLITPTVMRRAVQLHPAAVMMALLAWGTVGGFLGLLLAVPLTATIKIVSGHLWRKWVVGVSVPGLDEPYPDRSGPSHEDLPDEELPLGEAEELAAELAHDAEVDAEARAAATAGSSRTVVLDGAPAPTAPPGSRPATGDDGPTARRPGPAPA</sequence>
<dbReference type="InterPro" id="IPR002549">
    <property type="entry name" value="AI-2E-like"/>
</dbReference>
<evidence type="ECO:0000256" key="7">
    <source>
        <dbReference type="ARBA" id="ARBA00023136"/>
    </source>
</evidence>
<feature type="transmembrane region" description="Helical" evidence="9">
    <location>
        <begin position="38"/>
        <end position="56"/>
    </location>
</feature>
<dbReference type="EMBL" id="CP116942">
    <property type="protein sequence ID" value="WCO67794.1"/>
    <property type="molecule type" value="Genomic_DNA"/>
</dbReference>
<dbReference type="GO" id="GO:0005886">
    <property type="term" value="C:plasma membrane"/>
    <property type="evidence" value="ECO:0007669"/>
    <property type="project" value="UniProtKB-SubCell"/>
</dbReference>
<evidence type="ECO:0000313" key="11">
    <source>
        <dbReference type="Proteomes" id="UP001216390"/>
    </source>
</evidence>
<comment type="similarity">
    <text evidence="2">Belongs to the autoinducer-2 exporter (AI-2E) (TC 2.A.86) family.</text>
</comment>
<dbReference type="Proteomes" id="UP001216390">
    <property type="component" value="Chromosome"/>
</dbReference>
<keyword evidence="11" id="KW-1185">Reference proteome</keyword>
<feature type="transmembrane region" description="Helical" evidence="9">
    <location>
        <begin position="68"/>
        <end position="89"/>
    </location>
</feature>
<proteinExistence type="inferred from homology"/>
<reference evidence="10" key="1">
    <citation type="submission" date="2023-01" db="EMBL/GenBank/DDBJ databases">
        <title>The diversity of Class Acidimicrobiia in South China Sea sediment environments and the proposal of Iamia marina sp. nov., a novel species of the genus Iamia.</title>
        <authorList>
            <person name="He Y."/>
            <person name="Tian X."/>
        </authorList>
    </citation>
    <scope>NUCLEOTIDE SEQUENCE</scope>
    <source>
        <strain evidence="10">DSM 19957</strain>
    </source>
</reference>
<feature type="transmembrane region" description="Helical" evidence="9">
    <location>
        <begin position="218"/>
        <end position="243"/>
    </location>
</feature>
<name>A0AAF0BWS8_9ACTN</name>
<feature type="compositionally biased region" description="Low complexity" evidence="8">
    <location>
        <begin position="401"/>
        <end position="412"/>
    </location>
</feature>
<feature type="transmembrane region" description="Helical" evidence="9">
    <location>
        <begin position="12"/>
        <end position="32"/>
    </location>
</feature>
<evidence type="ECO:0000256" key="6">
    <source>
        <dbReference type="ARBA" id="ARBA00022989"/>
    </source>
</evidence>